<dbReference type="Proteomes" id="UP001273350">
    <property type="component" value="Unassembled WGS sequence"/>
</dbReference>
<dbReference type="Pfam" id="PF12833">
    <property type="entry name" value="HTH_18"/>
    <property type="match status" value="1"/>
</dbReference>
<reference evidence="5 6" key="1">
    <citation type="submission" date="2023-11" db="EMBL/GenBank/DDBJ databases">
        <title>Unpublished Manusciprt.</title>
        <authorList>
            <person name="Saticioglu I.B."/>
            <person name="Ay H."/>
            <person name="Ajmi N."/>
            <person name="Altun S."/>
            <person name="Duman M."/>
        </authorList>
    </citation>
    <scope>NUCLEOTIDE SEQUENCE [LARGE SCALE GENOMIC DNA]</scope>
    <source>
        <strain evidence="5 6">Fl-318</strain>
    </source>
</reference>
<proteinExistence type="predicted"/>
<dbReference type="EMBL" id="JAWXVI010000009">
    <property type="protein sequence ID" value="MDX6191248.1"/>
    <property type="molecule type" value="Genomic_DNA"/>
</dbReference>
<dbReference type="RefSeq" id="WP_230002873.1">
    <property type="nucleotide sequence ID" value="NZ_CP087134.1"/>
</dbReference>
<dbReference type="SUPFAM" id="SSF46689">
    <property type="entry name" value="Homeodomain-like"/>
    <property type="match status" value="2"/>
</dbReference>
<organism evidence="5 6">
    <name type="scientific">Flavobacterium cupriresistens</name>
    <dbReference type="NCBI Taxonomy" id="2893885"/>
    <lineage>
        <taxon>Bacteria</taxon>
        <taxon>Pseudomonadati</taxon>
        <taxon>Bacteroidota</taxon>
        <taxon>Flavobacteriia</taxon>
        <taxon>Flavobacteriales</taxon>
        <taxon>Flavobacteriaceae</taxon>
        <taxon>Flavobacterium</taxon>
    </lineage>
</organism>
<dbReference type="Gene3D" id="1.10.10.60">
    <property type="entry name" value="Homeodomain-like"/>
    <property type="match status" value="2"/>
</dbReference>
<name>A0ABU4RH81_9FLAO</name>
<evidence type="ECO:0000256" key="2">
    <source>
        <dbReference type="ARBA" id="ARBA00023125"/>
    </source>
</evidence>
<feature type="domain" description="HTH araC/xylS-type" evidence="4">
    <location>
        <begin position="180"/>
        <end position="278"/>
    </location>
</feature>
<keyword evidence="6" id="KW-1185">Reference proteome</keyword>
<dbReference type="InterPro" id="IPR018060">
    <property type="entry name" value="HTH_AraC"/>
</dbReference>
<evidence type="ECO:0000259" key="4">
    <source>
        <dbReference type="PROSITE" id="PS01124"/>
    </source>
</evidence>
<keyword evidence="2" id="KW-0238">DNA-binding</keyword>
<keyword evidence="3" id="KW-0804">Transcription</keyword>
<comment type="caution">
    <text evidence="5">The sequence shown here is derived from an EMBL/GenBank/DDBJ whole genome shotgun (WGS) entry which is preliminary data.</text>
</comment>
<evidence type="ECO:0000313" key="5">
    <source>
        <dbReference type="EMBL" id="MDX6191248.1"/>
    </source>
</evidence>
<dbReference type="Pfam" id="PF22200">
    <property type="entry name" value="ExsA_N"/>
    <property type="match status" value="1"/>
</dbReference>
<dbReference type="InterPro" id="IPR009057">
    <property type="entry name" value="Homeodomain-like_sf"/>
</dbReference>
<protein>
    <submittedName>
        <fullName evidence="5">AraC family transcriptional regulator</fullName>
    </submittedName>
</protein>
<evidence type="ECO:0000313" key="6">
    <source>
        <dbReference type="Proteomes" id="UP001273350"/>
    </source>
</evidence>
<sequence length="278" mass="32494">MDIIRIPDELLAESSQSVQVFDYNSTQEISKQQIILDQNIFSFLVEGTKEIVLDNSSLSITNSKFLIMKSGHCLMTEKLSETKNYKSVLLFFSNDILLKFIRKFKLNSIEPTDYKPVFSFEYDAFIKRFVNSLLDISKLSKNTQRVLLEVKFEEIMLYLIETRGIDFLLSLTLNNSVPAQKIIRIVESNQLSKLTLNELAFLCDMSISTFKREFEKQYSESPSKWFQNKRLEYAHSLLNQEQRNSSEIYFEVGYENLSSFIQAYKSKYGVTPKHHQKI</sequence>
<evidence type="ECO:0000256" key="3">
    <source>
        <dbReference type="ARBA" id="ARBA00023163"/>
    </source>
</evidence>
<dbReference type="SMART" id="SM00342">
    <property type="entry name" value="HTH_ARAC"/>
    <property type="match status" value="1"/>
</dbReference>
<evidence type="ECO:0000256" key="1">
    <source>
        <dbReference type="ARBA" id="ARBA00023015"/>
    </source>
</evidence>
<dbReference type="PANTHER" id="PTHR43280:SF2">
    <property type="entry name" value="HTH-TYPE TRANSCRIPTIONAL REGULATOR EXSA"/>
    <property type="match status" value="1"/>
</dbReference>
<dbReference type="PANTHER" id="PTHR43280">
    <property type="entry name" value="ARAC-FAMILY TRANSCRIPTIONAL REGULATOR"/>
    <property type="match status" value="1"/>
</dbReference>
<gene>
    <name evidence="5" type="ORF">SGQ83_17980</name>
</gene>
<dbReference type="InterPro" id="IPR054015">
    <property type="entry name" value="ExsA-like_N"/>
</dbReference>
<accession>A0ABU4RH81</accession>
<dbReference type="PROSITE" id="PS01124">
    <property type="entry name" value="HTH_ARAC_FAMILY_2"/>
    <property type="match status" value="1"/>
</dbReference>
<keyword evidence="1" id="KW-0805">Transcription regulation</keyword>